<feature type="transmembrane region" description="Helical" evidence="1">
    <location>
        <begin position="117"/>
        <end position="143"/>
    </location>
</feature>
<dbReference type="RefSeq" id="WP_071928606.1">
    <property type="nucleotide sequence ID" value="NZ_CP018082.1"/>
</dbReference>
<dbReference type="KEGG" id="nsl:BOX37_17330"/>
<name>A0A1J0VTR9_9NOCA</name>
<evidence type="ECO:0000313" key="3">
    <source>
        <dbReference type="Proteomes" id="UP000183810"/>
    </source>
</evidence>
<evidence type="ECO:0000256" key="1">
    <source>
        <dbReference type="SAM" id="Phobius"/>
    </source>
</evidence>
<evidence type="ECO:0000313" key="2">
    <source>
        <dbReference type="EMBL" id="APE35417.1"/>
    </source>
</evidence>
<feature type="transmembrane region" description="Helical" evidence="1">
    <location>
        <begin position="63"/>
        <end position="79"/>
    </location>
</feature>
<dbReference type="EMBL" id="CP018082">
    <property type="protein sequence ID" value="APE35417.1"/>
    <property type="molecule type" value="Genomic_DNA"/>
</dbReference>
<keyword evidence="1" id="KW-0812">Transmembrane</keyword>
<proteinExistence type="predicted"/>
<accession>A0A1J0VTR9</accession>
<sequence length="190" mass="19608">MAVFVIDLIAMVAGLPRALFPETAEKSFHAGPARGAMIVGVVIWGVGITGFGLSALLGSGGGGLVLAVFFLAIAGVGDLHHDSADRHRRCPRPAPSLFNVTVAGGQRLGDFSHGITAALVGAIAVSGGGVLVVLAAILLLLAIPITYRYRFDPTRPTDEPAALDRESVPTKELSGPCLRAGAGHWRILLT</sequence>
<keyword evidence="3" id="KW-1185">Reference proteome</keyword>
<organism evidence="2 3">
    <name type="scientific">Nocardia mangyaensis</name>
    <dbReference type="NCBI Taxonomy" id="2213200"/>
    <lineage>
        <taxon>Bacteria</taxon>
        <taxon>Bacillati</taxon>
        <taxon>Actinomycetota</taxon>
        <taxon>Actinomycetes</taxon>
        <taxon>Mycobacteriales</taxon>
        <taxon>Nocardiaceae</taxon>
        <taxon>Nocardia</taxon>
    </lineage>
</organism>
<gene>
    <name evidence="2" type="ORF">BOX37_17330</name>
</gene>
<keyword evidence="1" id="KW-0472">Membrane</keyword>
<feature type="transmembrane region" description="Helical" evidence="1">
    <location>
        <begin position="36"/>
        <end position="57"/>
    </location>
</feature>
<dbReference type="Proteomes" id="UP000183810">
    <property type="component" value="Chromosome"/>
</dbReference>
<keyword evidence="1" id="KW-1133">Transmembrane helix</keyword>
<protein>
    <submittedName>
        <fullName evidence="2">Uncharacterized protein</fullName>
    </submittedName>
</protein>
<dbReference type="OrthoDB" id="5494559at2"/>
<dbReference type="AlphaFoldDB" id="A0A1J0VTR9"/>
<reference evidence="2" key="1">
    <citation type="submission" date="2016-11" db="EMBL/GenBank/DDBJ databases">
        <authorList>
            <person name="Jaros S."/>
            <person name="Januszkiewicz K."/>
            <person name="Wedrychowicz H."/>
        </authorList>
    </citation>
    <scope>NUCLEOTIDE SEQUENCE [LARGE SCALE GENOMIC DNA]</scope>
    <source>
        <strain evidence="2">Y48</strain>
    </source>
</reference>